<dbReference type="InterPro" id="IPR005872">
    <property type="entry name" value="SUI1_arc_bac"/>
</dbReference>
<dbReference type="EMBL" id="JACHNU010000001">
    <property type="protein sequence ID" value="MBB4661295.1"/>
    <property type="molecule type" value="Genomic_DNA"/>
</dbReference>
<keyword evidence="6" id="KW-0396">Initiation factor</keyword>
<name>A0A840IAB4_9ACTN</name>
<dbReference type="InterPro" id="IPR001950">
    <property type="entry name" value="SUI1"/>
</dbReference>
<protein>
    <submittedName>
        <fullName evidence="6">Translation initiation factor 1</fullName>
    </submittedName>
</protein>
<dbReference type="PANTHER" id="PTHR12789:SF0">
    <property type="entry name" value="DENSITY-REGULATED PROTEIN"/>
    <property type="match status" value="1"/>
</dbReference>
<evidence type="ECO:0000256" key="2">
    <source>
        <dbReference type="ARBA" id="ARBA00022845"/>
    </source>
</evidence>
<dbReference type="PROSITE" id="PS50296">
    <property type="entry name" value="SUI1"/>
    <property type="match status" value="1"/>
</dbReference>
<dbReference type="GO" id="GO:0002188">
    <property type="term" value="P:translation reinitiation"/>
    <property type="evidence" value="ECO:0007669"/>
    <property type="project" value="TreeGrafter"/>
</dbReference>
<evidence type="ECO:0000259" key="5">
    <source>
        <dbReference type="PROSITE" id="PS50296"/>
    </source>
</evidence>
<reference evidence="6 7" key="1">
    <citation type="submission" date="2020-08" db="EMBL/GenBank/DDBJ databases">
        <title>Genomic Encyclopedia of Archaeal and Bacterial Type Strains, Phase II (KMG-II): from individual species to whole genera.</title>
        <authorList>
            <person name="Goeker M."/>
        </authorList>
    </citation>
    <scope>NUCLEOTIDE SEQUENCE [LARGE SCALE GENOMIC DNA]</scope>
    <source>
        <strain evidence="6 7">DSM 23288</strain>
    </source>
</reference>
<dbReference type="SUPFAM" id="SSF55159">
    <property type="entry name" value="eIF1-like"/>
    <property type="match status" value="1"/>
</dbReference>
<dbReference type="PIRSF" id="PIRSF037511">
    <property type="entry name" value="Transl_init_SUI1_pro"/>
    <property type="match status" value="1"/>
</dbReference>
<gene>
    <name evidence="6" type="ORF">BDZ31_000868</name>
</gene>
<dbReference type="GO" id="GO:0003729">
    <property type="term" value="F:mRNA binding"/>
    <property type="evidence" value="ECO:0007669"/>
    <property type="project" value="TreeGrafter"/>
</dbReference>
<dbReference type="GO" id="GO:0006417">
    <property type="term" value="P:regulation of translation"/>
    <property type="evidence" value="ECO:0007669"/>
    <property type="project" value="UniProtKB-KW"/>
</dbReference>
<keyword evidence="3" id="KW-0648">Protein biosynthesis</keyword>
<dbReference type="Proteomes" id="UP000585272">
    <property type="component" value="Unassembled WGS sequence"/>
</dbReference>
<dbReference type="GO" id="GO:0001731">
    <property type="term" value="P:formation of translation preinitiation complex"/>
    <property type="evidence" value="ECO:0007669"/>
    <property type="project" value="TreeGrafter"/>
</dbReference>
<evidence type="ECO:0000256" key="3">
    <source>
        <dbReference type="ARBA" id="ARBA00022917"/>
    </source>
</evidence>
<evidence type="ECO:0000256" key="4">
    <source>
        <dbReference type="SAM" id="MobiDB-lite"/>
    </source>
</evidence>
<comment type="caution">
    <text evidence="6">The sequence shown here is derived from an EMBL/GenBank/DDBJ whole genome shotgun (WGS) entry which is preliminary data.</text>
</comment>
<keyword evidence="7" id="KW-1185">Reference proteome</keyword>
<dbReference type="CDD" id="cd11567">
    <property type="entry name" value="YciH_like"/>
    <property type="match status" value="1"/>
</dbReference>
<dbReference type="InterPro" id="IPR036877">
    <property type="entry name" value="SUI1_dom_sf"/>
</dbReference>
<dbReference type="RefSeq" id="WP_183339342.1">
    <property type="nucleotide sequence ID" value="NZ_JACHNU010000001.1"/>
</dbReference>
<feature type="region of interest" description="Disordered" evidence="4">
    <location>
        <begin position="1"/>
        <end position="64"/>
    </location>
</feature>
<dbReference type="Gene3D" id="3.30.780.10">
    <property type="entry name" value="SUI1-like domain"/>
    <property type="match status" value="1"/>
</dbReference>
<feature type="compositionally biased region" description="Basic and acidic residues" evidence="4">
    <location>
        <begin position="20"/>
        <end position="34"/>
    </location>
</feature>
<accession>A0A840IAB4</accession>
<comment type="similarity">
    <text evidence="1">Belongs to the SUI1 family.</text>
</comment>
<dbReference type="Pfam" id="PF01253">
    <property type="entry name" value="SUI1"/>
    <property type="match status" value="1"/>
</dbReference>
<proteinExistence type="inferred from homology"/>
<dbReference type="GO" id="GO:0003743">
    <property type="term" value="F:translation initiation factor activity"/>
    <property type="evidence" value="ECO:0007669"/>
    <property type="project" value="UniProtKB-KW"/>
</dbReference>
<keyword evidence="2" id="KW-0810">Translation regulation</keyword>
<dbReference type="InterPro" id="IPR050318">
    <property type="entry name" value="DENR/SUI1_TIF"/>
</dbReference>
<feature type="compositionally biased region" description="Basic and acidic residues" evidence="4">
    <location>
        <begin position="1"/>
        <end position="10"/>
    </location>
</feature>
<sequence>MPKRISRSDEASAVVWSSDDGDRRKAGRDRRDRGPAQPSGGAGGGRVKVRRETSGRRGKTVTTVSNVGLGDDALRELAGRLKKRCGVGGSAKDGVIELQGDHRETVMEVLRAEGLDAVLAGG</sequence>
<evidence type="ECO:0000313" key="6">
    <source>
        <dbReference type="EMBL" id="MBB4661295.1"/>
    </source>
</evidence>
<evidence type="ECO:0000256" key="1">
    <source>
        <dbReference type="ARBA" id="ARBA00005422"/>
    </source>
</evidence>
<feature type="domain" description="SUI1" evidence="5">
    <location>
        <begin position="51"/>
        <end position="114"/>
    </location>
</feature>
<dbReference type="AlphaFoldDB" id="A0A840IAB4"/>
<dbReference type="PANTHER" id="PTHR12789">
    <property type="entry name" value="DENSITY-REGULATED PROTEIN HOMOLOG"/>
    <property type="match status" value="1"/>
</dbReference>
<evidence type="ECO:0000313" key="7">
    <source>
        <dbReference type="Proteomes" id="UP000585272"/>
    </source>
</evidence>
<organism evidence="6 7">
    <name type="scientific">Conexibacter arvalis</name>
    <dbReference type="NCBI Taxonomy" id="912552"/>
    <lineage>
        <taxon>Bacteria</taxon>
        <taxon>Bacillati</taxon>
        <taxon>Actinomycetota</taxon>
        <taxon>Thermoleophilia</taxon>
        <taxon>Solirubrobacterales</taxon>
        <taxon>Conexibacteraceae</taxon>
        <taxon>Conexibacter</taxon>
    </lineage>
</organism>